<organism evidence="2 3">
    <name type="scientific">Roseovarius tolerans</name>
    <dbReference type="NCBI Taxonomy" id="74031"/>
    <lineage>
        <taxon>Bacteria</taxon>
        <taxon>Pseudomonadati</taxon>
        <taxon>Pseudomonadota</taxon>
        <taxon>Alphaproteobacteria</taxon>
        <taxon>Rhodobacterales</taxon>
        <taxon>Roseobacteraceae</taxon>
        <taxon>Roseovarius</taxon>
    </lineage>
</organism>
<dbReference type="EMBL" id="LGVV01000041">
    <property type="protein sequence ID" value="KNX40745.1"/>
    <property type="molecule type" value="Genomic_DNA"/>
</dbReference>
<evidence type="ECO:0000313" key="3">
    <source>
        <dbReference type="Proteomes" id="UP000037046"/>
    </source>
</evidence>
<dbReference type="Proteomes" id="UP000037046">
    <property type="component" value="Unassembled WGS sequence"/>
</dbReference>
<dbReference type="Pfam" id="PF10276">
    <property type="entry name" value="zf-CHCC"/>
    <property type="match status" value="1"/>
</dbReference>
<accession>A0A0L6CSU4</accession>
<sequence length="88" mass="9708">MSWPDAMTRDSYAKFKNDLGVPEIRIGVKEFKCAGVSAPQDHPHIYLNMGAADTILCPYCATLFSYDPQLKPREADPPGCVFSDNING</sequence>
<dbReference type="GO" id="GO:0008270">
    <property type="term" value="F:zinc ion binding"/>
    <property type="evidence" value="ECO:0007669"/>
    <property type="project" value="UniProtKB-KW"/>
</dbReference>
<gene>
    <name evidence="2" type="ORF">ROTO_26910</name>
</gene>
<name>A0A0L6CSU4_9RHOB</name>
<dbReference type="RefSeq" id="WP_235575863.1">
    <property type="nucleotide sequence ID" value="NZ_CP118494.1"/>
</dbReference>
<keyword evidence="2" id="KW-0862">Zinc</keyword>
<evidence type="ECO:0000259" key="1">
    <source>
        <dbReference type="Pfam" id="PF10276"/>
    </source>
</evidence>
<keyword evidence="2" id="KW-0863">Zinc-finger</keyword>
<evidence type="ECO:0000313" key="2">
    <source>
        <dbReference type="EMBL" id="KNX40745.1"/>
    </source>
</evidence>
<feature type="domain" description="Zinc finger CHCC-type" evidence="1">
    <location>
        <begin position="30"/>
        <end position="64"/>
    </location>
</feature>
<proteinExistence type="predicted"/>
<keyword evidence="2" id="KW-0479">Metal-binding</keyword>
<dbReference type="AlphaFoldDB" id="A0A0L6CSU4"/>
<dbReference type="Gene3D" id="2.60.260.40">
    <property type="entry name" value="q5lls5 like domains"/>
    <property type="match status" value="1"/>
</dbReference>
<dbReference type="PATRIC" id="fig|74031.6.peg.2739"/>
<keyword evidence="3" id="KW-1185">Reference proteome</keyword>
<protein>
    <submittedName>
        <fullName evidence="2">Zinc-finger domain protein</fullName>
    </submittedName>
</protein>
<comment type="caution">
    <text evidence="2">The sequence shown here is derived from an EMBL/GenBank/DDBJ whole genome shotgun (WGS) entry which is preliminary data.</text>
</comment>
<reference evidence="3" key="1">
    <citation type="submission" date="2015-07" db="EMBL/GenBank/DDBJ databases">
        <title>Draft Genome Sequence of Roseovarius tolerans EL-164, a producer of N-Acylated Alanine Methyl Esters (NAMEs).</title>
        <authorList>
            <person name="Voget S."/>
            <person name="Bruns H."/>
            <person name="Wagner-Doebler I."/>
            <person name="Schulz S."/>
            <person name="Daniel R."/>
        </authorList>
    </citation>
    <scope>NUCLEOTIDE SEQUENCE [LARGE SCALE GENOMIC DNA]</scope>
    <source>
        <strain evidence="3">EL-164</strain>
    </source>
</reference>
<dbReference type="InterPro" id="IPR019401">
    <property type="entry name" value="Znf_CHCC"/>
</dbReference>